<feature type="compositionally biased region" description="Acidic residues" evidence="1">
    <location>
        <begin position="26"/>
        <end position="37"/>
    </location>
</feature>
<evidence type="ECO:0008006" key="5">
    <source>
        <dbReference type="Google" id="ProtNLM"/>
    </source>
</evidence>
<dbReference type="Gene3D" id="2.40.160.10">
    <property type="entry name" value="Porin"/>
    <property type="match status" value="1"/>
</dbReference>
<feature type="region of interest" description="Disordered" evidence="1">
    <location>
        <begin position="25"/>
        <end position="56"/>
    </location>
</feature>
<feature type="compositionally biased region" description="Pro residues" evidence="1">
    <location>
        <begin position="44"/>
        <end position="54"/>
    </location>
</feature>
<dbReference type="InterPro" id="IPR023614">
    <property type="entry name" value="Porin_dom_sf"/>
</dbReference>
<reference evidence="3 4" key="1">
    <citation type="submission" date="2015-08" db="EMBL/GenBank/DDBJ databases">
        <authorList>
            <person name="Babu N.S."/>
            <person name="Beckwith C.J."/>
            <person name="Beseler K.G."/>
            <person name="Brison A."/>
            <person name="Carone J.V."/>
            <person name="Caskin T.P."/>
            <person name="Diamond M."/>
            <person name="Durham M.E."/>
            <person name="Foxe J.M."/>
            <person name="Go M."/>
            <person name="Henderson B.A."/>
            <person name="Jones I.B."/>
            <person name="McGettigan J.A."/>
            <person name="Micheletti S.J."/>
            <person name="Nasrallah M.E."/>
            <person name="Ortiz D."/>
            <person name="Piller C.R."/>
            <person name="Privatt S.R."/>
            <person name="Schneider S.L."/>
            <person name="Sharp S."/>
            <person name="Smith T.C."/>
            <person name="Stanton J.D."/>
            <person name="Ullery H.E."/>
            <person name="Wilson R.J."/>
            <person name="Serrano M.G."/>
            <person name="Buck G."/>
            <person name="Lee V."/>
            <person name="Wang Y."/>
            <person name="Carvalho R."/>
            <person name="Voegtly L."/>
            <person name="Shi R."/>
            <person name="Duckworth R."/>
            <person name="Johnson A."/>
            <person name="Loviza R."/>
            <person name="Walstead R."/>
            <person name="Shah Z."/>
            <person name="Kiflezghi M."/>
            <person name="Wade K."/>
            <person name="Ball S.L."/>
            <person name="Bradley K.W."/>
            <person name="Asai D.J."/>
            <person name="Bowman C.A."/>
            <person name="Russell D.A."/>
            <person name="Pope W.H."/>
            <person name="Jacobs-Sera D."/>
            <person name="Hendrix R.W."/>
            <person name="Hatfull G.F."/>
        </authorList>
    </citation>
    <scope>NUCLEOTIDE SEQUENCE [LARGE SCALE GENOMIC DNA]</scope>
    <source>
        <strain evidence="3 4">DSM 27710</strain>
    </source>
</reference>
<sequence>MGLRELSVIVACALLAAAAPARAAEVDEAEQAPDDAEESTRPEVPFPPTPPEVPAKPNLLMESQRLEISGVIFAFWSVDLTAAPPGASTRGGNRFELTRSYLNVDAQITRSINTRISPDIVRVSGTTSNIEGTLDLVLAYSFVRFLEVAPGLDVIAGLQSEPITAFDDSVWRYRVLGPSVFNFEDGLPVSDLGVGATSTLLDGRLQAHFLLANGAGGSSTEGTKFKEGSGRITYTPFASSPGAWGRQLRATALGTYGVPAVADDRRLSRAFAGGLLSFEPDLGTLAVGGGPTWNSVDLRDQGLGIVDRHGVLFTAYGFLNLPLRIRLLARFDLFDPDVEHSARTSPLNQTTGRTTRTIGGVAHLFNEQVQVVLDYQRFGLEVPERAAAGTAESVLFVHLEARF</sequence>
<feature type="chain" id="PRO_5005465505" description="Phosphate-selective porin O and P" evidence="2">
    <location>
        <begin position="24"/>
        <end position="403"/>
    </location>
</feature>
<name>A0A0K1P8R5_9BACT</name>
<dbReference type="RefSeq" id="WP_050724432.1">
    <property type="nucleotide sequence ID" value="NZ_CP012332.1"/>
</dbReference>
<dbReference type="STRING" id="1391653.AKJ08_0302"/>
<evidence type="ECO:0000256" key="2">
    <source>
        <dbReference type="SAM" id="SignalP"/>
    </source>
</evidence>
<evidence type="ECO:0000313" key="4">
    <source>
        <dbReference type="Proteomes" id="UP000055590"/>
    </source>
</evidence>
<keyword evidence="2" id="KW-0732">Signal</keyword>
<keyword evidence="4" id="KW-1185">Reference proteome</keyword>
<dbReference type="OrthoDB" id="5501113at2"/>
<dbReference type="EMBL" id="CP012332">
    <property type="protein sequence ID" value="AKU89915.1"/>
    <property type="molecule type" value="Genomic_DNA"/>
</dbReference>
<gene>
    <name evidence="3" type="ORF">AKJ08_0302</name>
</gene>
<evidence type="ECO:0000256" key="1">
    <source>
        <dbReference type="SAM" id="MobiDB-lite"/>
    </source>
</evidence>
<evidence type="ECO:0000313" key="3">
    <source>
        <dbReference type="EMBL" id="AKU89915.1"/>
    </source>
</evidence>
<feature type="signal peptide" evidence="2">
    <location>
        <begin position="1"/>
        <end position="23"/>
    </location>
</feature>
<dbReference type="AlphaFoldDB" id="A0A0K1P8R5"/>
<organism evidence="3 4">
    <name type="scientific">Vulgatibacter incomptus</name>
    <dbReference type="NCBI Taxonomy" id="1391653"/>
    <lineage>
        <taxon>Bacteria</taxon>
        <taxon>Pseudomonadati</taxon>
        <taxon>Myxococcota</taxon>
        <taxon>Myxococcia</taxon>
        <taxon>Myxococcales</taxon>
        <taxon>Cystobacterineae</taxon>
        <taxon>Vulgatibacteraceae</taxon>
        <taxon>Vulgatibacter</taxon>
    </lineage>
</organism>
<proteinExistence type="predicted"/>
<dbReference type="KEGG" id="vin:AKJ08_0302"/>
<protein>
    <recommendedName>
        <fullName evidence="5">Phosphate-selective porin O and P</fullName>
    </recommendedName>
</protein>
<accession>A0A0K1P8R5</accession>
<dbReference type="Proteomes" id="UP000055590">
    <property type="component" value="Chromosome"/>
</dbReference>